<dbReference type="InterPro" id="IPR000210">
    <property type="entry name" value="BTB/POZ_dom"/>
</dbReference>
<dbReference type="Gene3D" id="1.25.40.420">
    <property type="match status" value="1"/>
</dbReference>
<dbReference type="PROSITE" id="PS50097">
    <property type="entry name" value="BTB"/>
    <property type="match status" value="1"/>
</dbReference>
<dbReference type="Pfam" id="PF00651">
    <property type="entry name" value="BTB"/>
    <property type="match status" value="1"/>
</dbReference>
<dbReference type="InterPro" id="IPR011333">
    <property type="entry name" value="SKP1/BTB/POZ_sf"/>
</dbReference>
<feature type="region of interest" description="Disordered" evidence="1">
    <location>
        <begin position="261"/>
        <end position="280"/>
    </location>
</feature>
<keyword evidence="3" id="KW-1185">Reference proteome</keyword>
<organism evidence="3 4">
    <name type="scientific">Saccoglossus kowalevskii</name>
    <name type="common">Acorn worm</name>
    <dbReference type="NCBI Taxonomy" id="10224"/>
    <lineage>
        <taxon>Eukaryota</taxon>
        <taxon>Metazoa</taxon>
        <taxon>Hemichordata</taxon>
        <taxon>Enteropneusta</taxon>
        <taxon>Harrimaniidae</taxon>
        <taxon>Saccoglossus</taxon>
    </lineage>
</organism>
<evidence type="ECO:0000259" key="2">
    <source>
        <dbReference type="PROSITE" id="PS50097"/>
    </source>
</evidence>
<reference evidence="4" key="1">
    <citation type="submission" date="2025-08" db="UniProtKB">
        <authorList>
            <consortium name="RefSeq"/>
        </authorList>
    </citation>
    <scope>IDENTIFICATION</scope>
    <source>
        <tissue evidence="4">Testes</tissue>
    </source>
</reference>
<proteinExistence type="predicted"/>
<dbReference type="CDD" id="cd18494">
    <property type="entry name" value="BACK_BTBD19"/>
    <property type="match status" value="1"/>
</dbReference>
<dbReference type="GeneID" id="100367437"/>
<dbReference type="InterPro" id="IPR011705">
    <property type="entry name" value="BACK"/>
</dbReference>
<evidence type="ECO:0000256" key="1">
    <source>
        <dbReference type="SAM" id="MobiDB-lite"/>
    </source>
</evidence>
<dbReference type="CDD" id="cd18294">
    <property type="entry name" value="BTB_POZ_BTBD19"/>
    <property type="match status" value="1"/>
</dbReference>
<dbReference type="RefSeq" id="XP_006822716.1">
    <property type="nucleotide sequence ID" value="XM_006822653.1"/>
</dbReference>
<dbReference type="PANTHER" id="PTHR46965:SF1">
    <property type="entry name" value="BTB_POZ DOMAIN-CONTAINING PROTEIN 19"/>
    <property type="match status" value="1"/>
</dbReference>
<dbReference type="Gene3D" id="3.30.710.10">
    <property type="entry name" value="Potassium Channel Kv1.1, Chain A"/>
    <property type="match status" value="1"/>
</dbReference>
<protein>
    <submittedName>
        <fullName evidence="4">BTB/POZ domain-containing protein 19-like</fullName>
    </submittedName>
</protein>
<name>A0ABM0MRS5_SACKO</name>
<dbReference type="InterPro" id="IPR042846">
    <property type="entry name" value="BTBD19"/>
</dbReference>
<evidence type="ECO:0000313" key="4">
    <source>
        <dbReference type="RefSeq" id="XP_006822716.1"/>
    </source>
</evidence>
<sequence>MKGDISLFAREMRKLINHKDMSDVKFVVGENRRTIFAHRCVLSSRCEVFRAMFSDQAASGEDNTVPFILSDVDPEIFLAVLEFIYTNCVTLSGKIAVDVLASSIEYGLDELKKLCVEYLIESLSVTNACYAMHAAVTYGQDELRESCLKFIEENTKSVFKTDGFHEMSDESLSVVLESDRLLLDEMDILSCVKQWALVNSAVVHKKIGIVAESVISHVRLPLLSAEELKKTEQDNKKEPFVPVAMVSFAWKYHALRQPEWGNPQTKLRRGTTHRDTHDGLLRWDEQTSKGGKEGWSSLVS</sequence>
<accession>A0ABM0MRS5</accession>
<feature type="domain" description="BTB" evidence="2">
    <location>
        <begin position="22"/>
        <end position="93"/>
    </location>
</feature>
<dbReference type="Proteomes" id="UP000694865">
    <property type="component" value="Unplaced"/>
</dbReference>
<dbReference type="SMART" id="SM00225">
    <property type="entry name" value="BTB"/>
    <property type="match status" value="1"/>
</dbReference>
<gene>
    <name evidence="4" type="primary">LOC100367437</name>
</gene>
<dbReference type="PANTHER" id="PTHR46965">
    <property type="entry name" value="BTB/POZ DOMAIN-CONTAINING PROTEIN 19"/>
    <property type="match status" value="1"/>
</dbReference>
<dbReference type="SUPFAM" id="SSF54695">
    <property type="entry name" value="POZ domain"/>
    <property type="match status" value="1"/>
</dbReference>
<dbReference type="SMART" id="SM00875">
    <property type="entry name" value="BACK"/>
    <property type="match status" value="1"/>
</dbReference>
<evidence type="ECO:0000313" key="3">
    <source>
        <dbReference type="Proteomes" id="UP000694865"/>
    </source>
</evidence>
<dbReference type="Pfam" id="PF07707">
    <property type="entry name" value="BACK"/>
    <property type="match status" value="1"/>
</dbReference>